<dbReference type="EnsemblPlants" id="KQK90951">
    <property type="protein sequence ID" value="KQK90951"/>
    <property type="gene ID" value="SETIT_038262mg"/>
</dbReference>
<evidence type="ECO:0000313" key="2">
    <source>
        <dbReference type="EnsemblPlants" id="KQK90951"/>
    </source>
</evidence>
<reference evidence="3" key="1">
    <citation type="journal article" date="2012" name="Nat. Biotechnol.">
        <title>Reference genome sequence of the model plant Setaria.</title>
        <authorList>
            <person name="Bennetzen J.L."/>
            <person name="Schmutz J."/>
            <person name="Wang H."/>
            <person name="Percifield R."/>
            <person name="Hawkins J."/>
            <person name="Pontaroli A.C."/>
            <person name="Estep M."/>
            <person name="Feng L."/>
            <person name="Vaughn J.N."/>
            <person name="Grimwood J."/>
            <person name="Jenkins J."/>
            <person name="Barry K."/>
            <person name="Lindquist E."/>
            <person name="Hellsten U."/>
            <person name="Deshpande S."/>
            <person name="Wang X."/>
            <person name="Wu X."/>
            <person name="Mitros T."/>
            <person name="Triplett J."/>
            <person name="Yang X."/>
            <person name="Ye C.Y."/>
            <person name="Mauro-Herrera M."/>
            <person name="Wang L."/>
            <person name="Li P."/>
            <person name="Sharma M."/>
            <person name="Sharma R."/>
            <person name="Ronald P.C."/>
            <person name="Panaud O."/>
            <person name="Kellogg E.A."/>
            <person name="Brutnell T.P."/>
            <person name="Doust A.N."/>
            <person name="Tuskan G.A."/>
            <person name="Rokhsar D."/>
            <person name="Devos K.M."/>
        </authorList>
    </citation>
    <scope>NUCLEOTIDE SEQUENCE [LARGE SCALE GENOMIC DNA]</scope>
    <source>
        <strain evidence="3">cv. Yugu1</strain>
    </source>
</reference>
<dbReference type="EMBL" id="AGNK02005991">
    <property type="status" value="NOT_ANNOTATED_CDS"/>
    <property type="molecule type" value="Genomic_DNA"/>
</dbReference>
<dbReference type="HOGENOM" id="CLU_2487687_0_0_1"/>
<feature type="region of interest" description="Disordered" evidence="1">
    <location>
        <begin position="41"/>
        <end position="67"/>
    </location>
</feature>
<proteinExistence type="predicted"/>
<keyword evidence="3" id="KW-1185">Reference proteome</keyword>
<name>K4AHA5_SETIT</name>
<reference evidence="2" key="2">
    <citation type="submission" date="2018-08" db="UniProtKB">
        <authorList>
            <consortium name="EnsemblPlants"/>
        </authorList>
    </citation>
    <scope>IDENTIFICATION</scope>
    <source>
        <strain evidence="2">Yugu1</strain>
    </source>
</reference>
<dbReference type="Gramene" id="KQK90951">
    <property type="protein sequence ID" value="KQK90951"/>
    <property type="gene ID" value="SETIT_038262mg"/>
</dbReference>
<evidence type="ECO:0000256" key="1">
    <source>
        <dbReference type="SAM" id="MobiDB-lite"/>
    </source>
</evidence>
<evidence type="ECO:0000313" key="3">
    <source>
        <dbReference type="Proteomes" id="UP000004995"/>
    </source>
</evidence>
<dbReference type="AlphaFoldDB" id="K4AHA5"/>
<dbReference type="Proteomes" id="UP000004995">
    <property type="component" value="Unassembled WGS sequence"/>
</dbReference>
<dbReference type="InParanoid" id="K4AHA5"/>
<feature type="compositionally biased region" description="Basic residues" evidence="1">
    <location>
        <begin position="51"/>
        <end position="65"/>
    </location>
</feature>
<sequence>MLAHRGRLLPDRLRTSADPFSSPFTSTIDFFPERADLKNLLSSSCGSGREGKRKQMKDRGSRRPPRSGIIAAATRVADRNPILFFLF</sequence>
<accession>K4AHA5</accession>
<protein>
    <submittedName>
        <fullName evidence="2">Uncharacterized protein</fullName>
    </submittedName>
</protein>
<organism evidence="2 3">
    <name type="scientific">Setaria italica</name>
    <name type="common">Foxtail millet</name>
    <name type="synonym">Panicum italicum</name>
    <dbReference type="NCBI Taxonomy" id="4555"/>
    <lineage>
        <taxon>Eukaryota</taxon>
        <taxon>Viridiplantae</taxon>
        <taxon>Streptophyta</taxon>
        <taxon>Embryophyta</taxon>
        <taxon>Tracheophyta</taxon>
        <taxon>Spermatophyta</taxon>
        <taxon>Magnoliopsida</taxon>
        <taxon>Liliopsida</taxon>
        <taxon>Poales</taxon>
        <taxon>Poaceae</taxon>
        <taxon>PACMAD clade</taxon>
        <taxon>Panicoideae</taxon>
        <taxon>Panicodae</taxon>
        <taxon>Paniceae</taxon>
        <taxon>Cenchrinae</taxon>
        <taxon>Setaria</taxon>
    </lineage>
</organism>